<feature type="transmembrane region" description="Helical" evidence="6">
    <location>
        <begin position="265"/>
        <end position="285"/>
    </location>
</feature>
<dbReference type="GO" id="GO:0016020">
    <property type="term" value="C:membrane"/>
    <property type="evidence" value="ECO:0007669"/>
    <property type="project" value="UniProtKB-SubCell"/>
</dbReference>
<feature type="transmembrane region" description="Helical" evidence="6">
    <location>
        <begin position="112"/>
        <end position="133"/>
    </location>
</feature>
<feature type="transmembrane region" description="Helical" evidence="6">
    <location>
        <begin position="53"/>
        <end position="72"/>
    </location>
</feature>
<name>A0A841PH47_9HYPH</name>
<evidence type="ECO:0000313" key="8">
    <source>
        <dbReference type="EMBL" id="MBB6411978.1"/>
    </source>
</evidence>
<evidence type="ECO:0000256" key="2">
    <source>
        <dbReference type="ARBA" id="ARBA00007362"/>
    </source>
</evidence>
<comment type="similarity">
    <text evidence="2">Belongs to the EamA transporter family.</text>
</comment>
<keyword evidence="3 6" id="KW-0812">Transmembrane</keyword>
<evidence type="ECO:0000256" key="3">
    <source>
        <dbReference type="ARBA" id="ARBA00022692"/>
    </source>
</evidence>
<comment type="subcellular location">
    <subcellularLocation>
        <location evidence="1">Membrane</location>
        <topology evidence="1">Multi-pass membrane protein</topology>
    </subcellularLocation>
</comment>
<feature type="transmembrane region" description="Helical" evidence="6">
    <location>
        <begin position="145"/>
        <end position="165"/>
    </location>
</feature>
<dbReference type="InterPro" id="IPR037185">
    <property type="entry name" value="EmrE-like"/>
</dbReference>
<dbReference type="PANTHER" id="PTHR32322:SF2">
    <property type="entry name" value="EAMA DOMAIN-CONTAINING PROTEIN"/>
    <property type="match status" value="1"/>
</dbReference>
<dbReference type="SUPFAM" id="SSF103481">
    <property type="entry name" value="Multidrug resistance efflux transporter EmrE"/>
    <property type="match status" value="2"/>
</dbReference>
<evidence type="ECO:0000256" key="4">
    <source>
        <dbReference type="ARBA" id="ARBA00022989"/>
    </source>
</evidence>
<protein>
    <submittedName>
        <fullName evidence="8">Drug/metabolite transporter (DMT)-like permease</fullName>
    </submittedName>
</protein>
<feature type="domain" description="EamA" evidence="7">
    <location>
        <begin position="171"/>
        <end position="307"/>
    </location>
</feature>
<feature type="transmembrane region" description="Helical" evidence="6">
    <location>
        <begin position="291"/>
        <end position="309"/>
    </location>
</feature>
<evidence type="ECO:0000256" key="6">
    <source>
        <dbReference type="SAM" id="Phobius"/>
    </source>
</evidence>
<sequence length="320" mass="34200">MQAMPIAHEAAQPVAGPVSSLTGYPAAVLCWLLSAGVYIAAKWVAPEMPPWGLCFWRLTLACAILLPIVHHHHDAMIGLLRTRAVEVVAVGAIGLTLCQGMIYHGLNDTDATTAGIIMALSPVMTMVLARFVLGEPLGLWKSLGALVALAGMIFIVAHGNLAALLQLKFNAGELWIVGSAFCWGLYTVLLRRAKFGIELLPMVVLLLGAGALVALPFHLWELFNDERSAMDVDSILALAYLAGPGGALMYYLYNKSVETLGASRASMLLYLQTVFVAILAYLLLGEGLHDYDLVGAAFIVVGIVLATVVKPGPRQRRNAS</sequence>
<evidence type="ECO:0000313" key="9">
    <source>
        <dbReference type="Proteomes" id="UP000556329"/>
    </source>
</evidence>
<keyword evidence="5 6" id="KW-0472">Membrane</keyword>
<comment type="caution">
    <text evidence="8">The sequence shown here is derived from an EMBL/GenBank/DDBJ whole genome shotgun (WGS) entry which is preliminary data.</text>
</comment>
<accession>A0A841PH47</accession>
<feature type="transmembrane region" description="Helical" evidence="6">
    <location>
        <begin position="202"/>
        <end position="223"/>
    </location>
</feature>
<evidence type="ECO:0000256" key="1">
    <source>
        <dbReference type="ARBA" id="ARBA00004141"/>
    </source>
</evidence>
<feature type="domain" description="EamA" evidence="7">
    <location>
        <begin position="22"/>
        <end position="156"/>
    </location>
</feature>
<dbReference type="RefSeq" id="WP_184874837.1">
    <property type="nucleotide sequence ID" value="NZ_JACHEF010000004.1"/>
</dbReference>
<proteinExistence type="inferred from homology"/>
<feature type="transmembrane region" description="Helical" evidence="6">
    <location>
        <begin position="171"/>
        <end position="190"/>
    </location>
</feature>
<evidence type="ECO:0000259" key="7">
    <source>
        <dbReference type="Pfam" id="PF00892"/>
    </source>
</evidence>
<dbReference type="InterPro" id="IPR050638">
    <property type="entry name" value="AA-Vitamin_Transporters"/>
</dbReference>
<dbReference type="InterPro" id="IPR000620">
    <property type="entry name" value="EamA_dom"/>
</dbReference>
<reference evidence="8 9" key="1">
    <citation type="submission" date="2020-08" db="EMBL/GenBank/DDBJ databases">
        <title>Genomic Encyclopedia of Type Strains, Phase IV (KMG-IV): sequencing the most valuable type-strain genomes for metagenomic binning, comparative biology and taxonomic classification.</title>
        <authorList>
            <person name="Goeker M."/>
        </authorList>
    </citation>
    <scope>NUCLEOTIDE SEQUENCE [LARGE SCALE GENOMIC DNA]</scope>
    <source>
        <strain evidence="8 9">DSM 100039</strain>
    </source>
</reference>
<dbReference type="EMBL" id="JACHEF010000004">
    <property type="protein sequence ID" value="MBB6411978.1"/>
    <property type="molecule type" value="Genomic_DNA"/>
</dbReference>
<feature type="transmembrane region" description="Helical" evidence="6">
    <location>
        <begin position="235"/>
        <end position="253"/>
    </location>
</feature>
<dbReference type="AlphaFoldDB" id="A0A841PH47"/>
<organism evidence="8 9">
    <name type="scientific">Mesorhizobium sangaii</name>
    <dbReference type="NCBI Taxonomy" id="505389"/>
    <lineage>
        <taxon>Bacteria</taxon>
        <taxon>Pseudomonadati</taxon>
        <taxon>Pseudomonadota</taxon>
        <taxon>Alphaproteobacteria</taxon>
        <taxon>Hyphomicrobiales</taxon>
        <taxon>Phyllobacteriaceae</taxon>
        <taxon>Mesorhizobium</taxon>
    </lineage>
</organism>
<evidence type="ECO:0000256" key="5">
    <source>
        <dbReference type="ARBA" id="ARBA00023136"/>
    </source>
</evidence>
<feature type="transmembrane region" description="Helical" evidence="6">
    <location>
        <begin position="21"/>
        <end position="41"/>
    </location>
</feature>
<gene>
    <name evidence="8" type="ORF">HNQ71_004666</name>
</gene>
<dbReference type="Proteomes" id="UP000556329">
    <property type="component" value="Unassembled WGS sequence"/>
</dbReference>
<feature type="transmembrane region" description="Helical" evidence="6">
    <location>
        <begin position="84"/>
        <end position="106"/>
    </location>
</feature>
<dbReference type="PANTHER" id="PTHR32322">
    <property type="entry name" value="INNER MEMBRANE TRANSPORTER"/>
    <property type="match status" value="1"/>
</dbReference>
<keyword evidence="4 6" id="KW-1133">Transmembrane helix</keyword>
<keyword evidence="9" id="KW-1185">Reference proteome</keyword>
<dbReference type="Pfam" id="PF00892">
    <property type="entry name" value="EamA"/>
    <property type="match status" value="2"/>
</dbReference>